<gene>
    <name evidence="9" type="ORF">QYE76_008209</name>
</gene>
<comment type="caution">
    <text evidence="9">The sequence shown here is derived from an EMBL/GenBank/DDBJ whole genome shotgun (WGS) entry which is preliminary data.</text>
</comment>
<keyword evidence="4 5" id="KW-0067">ATP-binding</keyword>
<dbReference type="Pfam" id="PF00635">
    <property type="entry name" value="Motile_Sperm"/>
    <property type="match status" value="1"/>
</dbReference>
<dbReference type="InterPro" id="IPR008962">
    <property type="entry name" value="PapD-like_sf"/>
</dbReference>
<dbReference type="Gene3D" id="1.10.510.10">
    <property type="entry name" value="Transferase(Phosphotransferase) domain 1"/>
    <property type="match status" value="1"/>
</dbReference>
<dbReference type="Gene3D" id="3.30.200.20">
    <property type="entry name" value="Phosphorylase Kinase, domain 1"/>
    <property type="match status" value="1"/>
</dbReference>
<dbReference type="PANTHER" id="PTHR45707:SF71">
    <property type="entry name" value="PROTEIN KINASE DOMAIN-CONTAINING PROTEIN"/>
    <property type="match status" value="1"/>
</dbReference>
<dbReference type="InterPro" id="IPR000535">
    <property type="entry name" value="MSP_dom"/>
</dbReference>
<dbReference type="Gene3D" id="2.60.40.10">
    <property type="entry name" value="Immunoglobulins"/>
    <property type="match status" value="1"/>
</dbReference>
<sequence length="891" mass="101937">MDAESSRHDNGEMLLQDRIASPRKLPFQYLKEITNSFSAERVLGAGGFGVVYKGVQHNGELMAVKKLMALMPGFQKQFENEVYHLMSLSHPNIVRCIGYCYETQNLCLEYKGKYIFAETAERLLCLEYMPKGSLDNHLTDESCGLDWHNRYNIISGICYGLHYLQEEWKVNTPIIHLDLKPANILLDDNMVPKIADFGLSRLFGEQQTRSCTKSRDGTLGYMAPEYLHRGIITTKSDIFSLGVIIIEIMTGHKNYPYGTGTSCHDFVELVLKNWRNRLEEESCHTSLEIDYQQIGSCLEIGLSCLETDPIKRPTTREIIERLNRWGNNDFHVGSHERSPTLLITSDPSEFLVINPRELHFCLELNKWTCCLVQLTNKTEEHVAFYVGVTRMTNNYHIEPTSVYLCPRSTYTVCVGVRMEEQRELPSHLQCNDELFVQTIVVRGNRLTSKHITDDSFNMSSNVVQTTKLMVAYVLPAQPPSLLRVEIEETKASDPQQSEGFSDQKNMDILIRCISQDLGFSDCRPITACIVYRCLLHWKSFEAGKTNVFNRIIANMFSTIKSQGSDTLAYWLSNSSTLLLLMQRTLKTSAIDRFTPPRGKPFAAIIDTIIRRNRTFSGSRLTEGEGDLQQVEAKRPALLFKVHLTGFLEKVYGIIRDRLVKEISVLLGCCVEAPTIIWQALFDHWHSIVKILTDYLDVLKSNHVPSFLIRQMFTQVFSFIDVKLFNSLLLSECCSLSDGQYTKGGLAKLEQWCTYETEEYAGSSWEELKHIRKAAILLTMREKQKKTLKEITCHLSPVLSLPQLYRICTLYRDDRYDTNDVSPFDHVLSSLESMLKTDANNAVDNSVLLDDDSASIPFTLDEIMKSMTEFKLADVDMPPLIRENPFFNFLRQ</sequence>
<dbReference type="PROSITE" id="PS50011">
    <property type="entry name" value="PROTEIN_KINASE_DOM"/>
    <property type="match status" value="1"/>
</dbReference>
<dbReference type="Pfam" id="PF00069">
    <property type="entry name" value="Pkinase"/>
    <property type="match status" value="1"/>
</dbReference>
<feature type="binding site" evidence="5">
    <location>
        <position position="66"/>
    </location>
    <ligand>
        <name>ATP</name>
        <dbReference type="ChEBI" id="CHEBI:30616"/>
    </ligand>
</feature>
<dbReference type="PROSITE" id="PS51126">
    <property type="entry name" value="DILUTE"/>
    <property type="match status" value="1"/>
</dbReference>
<dbReference type="PROSITE" id="PS00108">
    <property type="entry name" value="PROTEIN_KINASE_ST"/>
    <property type="match status" value="1"/>
</dbReference>
<evidence type="ECO:0000259" key="7">
    <source>
        <dbReference type="PROSITE" id="PS50202"/>
    </source>
</evidence>
<organism evidence="9 10">
    <name type="scientific">Lolium multiflorum</name>
    <name type="common">Italian ryegrass</name>
    <name type="synonym">Lolium perenne subsp. multiflorum</name>
    <dbReference type="NCBI Taxonomy" id="4521"/>
    <lineage>
        <taxon>Eukaryota</taxon>
        <taxon>Viridiplantae</taxon>
        <taxon>Streptophyta</taxon>
        <taxon>Embryophyta</taxon>
        <taxon>Tracheophyta</taxon>
        <taxon>Spermatophyta</taxon>
        <taxon>Magnoliopsida</taxon>
        <taxon>Liliopsida</taxon>
        <taxon>Poales</taxon>
        <taxon>Poaceae</taxon>
        <taxon>BOP clade</taxon>
        <taxon>Pooideae</taxon>
        <taxon>Poodae</taxon>
        <taxon>Poeae</taxon>
        <taxon>Poeae Chloroplast Group 2 (Poeae type)</taxon>
        <taxon>Loliodinae</taxon>
        <taxon>Loliinae</taxon>
        <taxon>Lolium</taxon>
    </lineage>
</organism>
<dbReference type="EMBL" id="JAUUTY010000194">
    <property type="protein sequence ID" value="KAK1602728.1"/>
    <property type="molecule type" value="Genomic_DNA"/>
</dbReference>
<dbReference type="GO" id="GO:0004672">
    <property type="term" value="F:protein kinase activity"/>
    <property type="evidence" value="ECO:0007669"/>
    <property type="project" value="InterPro"/>
</dbReference>
<dbReference type="AlphaFoldDB" id="A0AAD8QKC3"/>
<keyword evidence="10" id="KW-1185">Reference proteome</keyword>
<evidence type="ECO:0000256" key="1">
    <source>
        <dbReference type="ARBA" id="ARBA00022679"/>
    </source>
</evidence>
<dbReference type="PROSITE" id="PS00107">
    <property type="entry name" value="PROTEIN_KINASE_ATP"/>
    <property type="match status" value="1"/>
</dbReference>
<evidence type="ECO:0008006" key="11">
    <source>
        <dbReference type="Google" id="ProtNLM"/>
    </source>
</evidence>
<dbReference type="SUPFAM" id="SSF56112">
    <property type="entry name" value="Protein kinase-like (PK-like)"/>
    <property type="match status" value="1"/>
</dbReference>
<dbReference type="Proteomes" id="UP001231189">
    <property type="component" value="Unassembled WGS sequence"/>
</dbReference>
<evidence type="ECO:0000256" key="2">
    <source>
        <dbReference type="ARBA" id="ARBA00022741"/>
    </source>
</evidence>
<name>A0AAD8QKC3_LOLMU</name>
<feature type="domain" description="Dilute" evidence="8">
    <location>
        <begin position="549"/>
        <end position="833"/>
    </location>
</feature>
<dbReference type="GO" id="GO:0005524">
    <property type="term" value="F:ATP binding"/>
    <property type="evidence" value="ECO:0007669"/>
    <property type="project" value="UniProtKB-UniRule"/>
</dbReference>
<dbReference type="InterPro" id="IPR013783">
    <property type="entry name" value="Ig-like_fold"/>
</dbReference>
<keyword evidence="1" id="KW-0808">Transferase</keyword>
<dbReference type="PROSITE" id="PS50202">
    <property type="entry name" value="MSP"/>
    <property type="match status" value="1"/>
</dbReference>
<dbReference type="FunFam" id="1.10.510.10:FF:000870">
    <property type="entry name" value="OSJNBa0016N04.16-like protein"/>
    <property type="match status" value="1"/>
</dbReference>
<feature type="domain" description="MSP" evidence="7">
    <location>
        <begin position="342"/>
        <end position="473"/>
    </location>
</feature>
<evidence type="ECO:0000256" key="4">
    <source>
        <dbReference type="ARBA" id="ARBA00022840"/>
    </source>
</evidence>
<keyword evidence="3" id="KW-0418">Kinase</keyword>
<dbReference type="SMART" id="SM00220">
    <property type="entry name" value="S_TKc"/>
    <property type="match status" value="1"/>
</dbReference>
<dbReference type="InterPro" id="IPR017441">
    <property type="entry name" value="Protein_kinase_ATP_BS"/>
</dbReference>
<evidence type="ECO:0000259" key="6">
    <source>
        <dbReference type="PROSITE" id="PS50011"/>
    </source>
</evidence>
<accession>A0AAD8QKC3</accession>
<dbReference type="Pfam" id="PF01843">
    <property type="entry name" value="DIL"/>
    <property type="match status" value="1"/>
</dbReference>
<feature type="domain" description="Protein kinase" evidence="6">
    <location>
        <begin position="37"/>
        <end position="326"/>
    </location>
</feature>
<evidence type="ECO:0000256" key="5">
    <source>
        <dbReference type="PROSITE-ProRule" id="PRU10141"/>
    </source>
</evidence>
<dbReference type="InterPro" id="IPR008271">
    <property type="entry name" value="Ser/Thr_kinase_AS"/>
</dbReference>
<dbReference type="PANTHER" id="PTHR45707">
    <property type="entry name" value="C2 CALCIUM/LIPID-BINDING PLANT PHOSPHORIBOSYLTRANSFERASE FAMILY PROTEIN"/>
    <property type="match status" value="1"/>
</dbReference>
<reference evidence="9" key="1">
    <citation type="submission" date="2023-07" db="EMBL/GenBank/DDBJ databases">
        <title>A chromosome-level genome assembly of Lolium multiflorum.</title>
        <authorList>
            <person name="Chen Y."/>
            <person name="Copetti D."/>
            <person name="Kolliker R."/>
            <person name="Studer B."/>
        </authorList>
    </citation>
    <scope>NUCLEOTIDE SEQUENCE</scope>
    <source>
        <strain evidence="9">02402/16</strain>
        <tissue evidence="9">Leaf</tissue>
    </source>
</reference>
<protein>
    <recommendedName>
        <fullName evidence="11">Protein kinase domain-containing protein</fullName>
    </recommendedName>
</protein>
<dbReference type="InterPro" id="IPR000719">
    <property type="entry name" value="Prot_kinase_dom"/>
</dbReference>
<evidence type="ECO:0000259" key="8">
    <source>
        <dbReference type="PROSITE" id="PS51126"/>
    </source>
</evidence>
<dbReference type="SUPFAM" id="SSF49354">
    <property type="entry name" value="PapD-like"/>
    <property type="match status" value="1"/>
</dbReference>
<evidence type="ECO:0000256" key="3">
    <source>
        <dbReference type="ARBA" id="ARBA00022777"/>
    </source>
</evidence>
<dbReference type="FunFam" id="3.30.200.20:FF:000465">
    <property type="entry name" value="Cysteine-rich receptor-like protein kinase 6"/>
    <property type="match status" value="1"/>
</dbReference>
<evidence type="ECO:0000313" key="10">
    <source>
        <dbReference type="Proteomes" id="UP001231189"/>
    </source>
</evidence>
<dbReference type="InterPro" id="IPR002710">
    <property type="entry name" value="Dilute_dom"/>
</dbReference>
<dbReference type="SMART" id="SM01132">
    <property type="entry name" value="DIL"/>
    <property type="match status" value="1"/>
</dbReference>
<dbReference type="InterPro" id="IPR011009">
    <property type="entry name" value="Kinase-like_dom_sf"/>
</dbReference>
<evidence type="ECO:0000313" key="9">
    <source>
        <dbReference type="EMBL" id="KAK1602728.1"/>
    </source>
</evidence>
<proteinExistence type="predicted"/>
<keyword evidence="2 5" id="KW-0547">Nucleotide-binding</keyword>